<dbReference type="EMBL" id="FUWR01000016">
    <property type="protein sequence ID" value="SKA09038.1"/>
    <property type="molecule type" value="Genomic_DNA"/>
</dbReference>
<dbReference type="RefSeq" id="WP_078790858.1">
    <property type="nucleotide sequence ID" value="NZ_FUWR01000016.1"/>
</dbReference>
<evidence type="ECO:0000259" key="2">
    <source>
        <dbReference type="Pfam" id="PF13690"/>
    </source>
</evidence>
<dbReference type="Gene3D" id="3.40.1550.10">
    <property type="entry name" value="CheC-like"/>
    <property type="match status" value="1"/>
</dbReference>
<dbReference type="SUPFAM" id="SSF103039">
    <property type="entry name" value="CheC-like"/>
    <property type="match status" value="1"/>
</dbReference>
<dbReference type="GO" id="GO:0006935">
    <property type="term" value="P:chemotaxis"/>
    <property type="evidence" value="ECO:0007669"/>
    <property type="project" value="UniProtKB-KW"/>
</dbReference>
<evidence type="ECO:0000313" key="3">
    <source>
        <dbReference type="EMBL" id="SKA09038.1"/>
    </source>
</evidence>
<dbReference type="InterPro" id="IPR038756">
    <property type="entry name" value="CheX-like"/>
</dbReference>
<dbReference type="Proteomes" id="UP000190102">
    <property type="component" value="Unassembled WGS sequence"/>
</dbReference>
<sequence length="163" mass="17632">MAGISFEEVMFTVMTATQDTFKCYMNIDLFAGHVDRKVAPVDSDVTGIIGVAGDRVGYIIVAADRATAQLVAREMLMDDEPDEDSIRDAIGELINNIAGAFKTKYHDQYGNVAMGLPLVVSGQLRTVTEPAEEGASMNVQCKGVTIPFTNKDGSANLKVMIYM</sequence>
<dbReference type="OrthoDB" id="9790435at2"/>
<dbReference type="InterPro" id="IPR028976">
    <property type="entry name" value="CheC-like_sf"/>
</dbReference>
<name>A0A1T4R0D9_9BACT</name>
<protein>
    <submittedName>
        <fullName evidence="3">Chemotaxis protein CheX, a CheY~P-specific phosphatase</fullName>
    </submittedName>
</protein>
<keyword evidence="1" id="KW-0145">Chemotaxis</keyword>
<feature type="domain" description="Chemotaxis phosphatase CheX-like" evidence="2">
    <location>
        <begin position="45"/>
        <end position="148"/>
    </location>
</feature>
<reference evidence="4" key="1">
    <citation type="submission" date="2017-02" db="EMBL/GenBank/DDBJ databases">
        <authorList>
            <person name="Varghese N."/>
            <person name="Submissions S."/>
        </authorList>
    </citation>
    <scope>NUCLEOTIDE SEQUENCE [LARGE SCALE GENOMIC DNA]</scope>
    <source>
        <strain evidence="4">ATCC BAA-34</strain>
    </source>
</reference>
<dbReference type="AlphaFoldDB" id="A0A1T4R0D9"/>
<dbReference type="CDD" id="cd17906">
    <property type="entry name" value="CheX"/>
    <property type="match status" value="1"/>
</dbReference>
<evidence type="ECO:0000313" key="4">
    <source>
        <dbReference type="Proteomes" id="UP000190102"/>
    </source>
</evidence>
<dbReference type="Pfam" id="PF13690">
    <property type="entry name" value="CheX"/>
    <property type="match status" value="1"/>
</dbReference>
<organism evidence="3 4">
    <name type="scientific">Trichlorobacter thiogenes</name>
    <dbReference type="NCBI Taxonomy" id="115783"/>
    <lineage>
        <taxon>Bacteria</taxon>
        <taxon>Pseudomonadati</taxon>
        <taxon>Thermodesulfobacteriota</taxon>
        <taxon>Desulfuromonadia</taxon>
        <taxon>Geobacterales</taxon>
        <taxon>Geobacteraceae</taxon>
        <taxon>Trichlorobacter</taxon>
    </lineage>
</organism>
<dbReference type="PANTHER" id="PTHR39452">
    <property type="entry name" value="CHEY-P PHOSPHATASE CHEX"/>
    <property type="match status" value="1"/>
</dbReference>
<dbReference type="STRING" id="115783.SAMN02745119_02601"/>
<evidence type="ECO:0000256" key="1">
    <source>
        <dbReference type="ARBA" id="ARBA00022500"/>
    </source>
</evidence>
<gene>
    <name evidence="3" type="ORF">SAMN02745119_02601</name>
</gene>
<accession>A0A1T4R0D9</accession>
<keyword evidence="4" id="KW-1185">Reference proteome</keyword>
<proteinExistence type="predicted"/>
<dbReference type="PANTHER" id="PTHR39452:SF1">
    <property type="entry name" value="CHEY-P PHOSPHATASE CHEX"/>
    <property type="match status" value="1"/>
</dbReference>
<dbReference type="InterPro" id="IPR028051">
    <property type="entry name" value="CheX-like_dom"/>
</dbReference>